<proteinExistence type="predicted"/>
<reference evidence="2 3" key="1">
    <citation type="journal article" date="2020" name="Mol. Biol. Evol.">
        <title>Distinct Expression and Methylation Patterns for Genes with Different Fates following a Single Whole-Genome Duplication in Flowering Plants.</title>
        <authorList>
            <person name="Shi T."/>
            <person name="Rahmani R.S."/>
            <person name="Gugger P.F."/>
            <person name="Wang M."/>
            <person name="Li H."/>
            <person name="Zhang Y."/>
            <person name="Li Z."/>
            <person name="Wang Q."/>
            <person name="Van de Peer Y."/>
            <person name="Marchal K."/>
            <person name="Chen J."/>
        </authorList>
    </citation>
    <scope>NUCLEOTIDE SEQUENCE [LARGE SCALE GENOMIC DNA]</scope>
    <source>
        <tissue evidence="2">Leaf</tissue>
    </source>
</reference>
<sequence length="123" mass="13516">MTTLGDTNYKYLKQVVEFHKIKSTIGAVPPPSSPRFCHSRSKNVNFGNRSPKLHTFAERLVYIVLSALHRKCGVLLFALLVYISGMLLYMGSLSLEVIAPAVVVKPAPLGSLPPIFPSNTDEC</sequence>
<name>A0A822YX79_NELNU</name>
<protein>
    <submittedName>
        <fullName evidence="2">Uncharacterized protein</fullName>
    </submittedName>
</protein>
<organism evidence="2 3">
    <name type="scientific">Nelumbo nucifera</name>
    <name type="common">Sacred lotus</name>
    <dbReference type="NCBI Taxonomy" id="4432"/>
    <lineage>
        <taxon>Eukaryota</taxon>
        <taxon>Viridiplantae</taxon>
        <taxon>Streptophyta</taxon>
        <taxon>Embryophyta</taxon>
        <taxon>Tracheophyta</taxon>
        <taxon>Spermatophyta</taxon>
        <taxon>Magnoliopsida</taxon>
        <taxon>Proteales</taxon>
        <taxon>Nelumbonaceae</taxon>
        <taxon>Nelumbo</taxon>
    </lineage>
</organism>
<evidence type="ECO:0000256" key="1">
    <source>
        <dbReference type="SAM" id="Phobius"/>
    </source>
</evidence>
<feature type="transmembrane region" description="Helical" evidence="1">
    <location>
        <begin position="72"/>
        <end position="90"/>
    </location>
</feature>
<keyword evidence="3" id="KW-1185">Reference proteome</keyword>
<dbReference type="Proteomes" id="UP000607653">
    <property type="component" value="Unassembled WGS sequence"/>
</dbReference>
<dbReference type="AlphaFoldDB" id="A0A822YX79"/>
<keyword evidence="1" id="KW-0472">Membrane</keyword>
<evidence type="ECO:0000313" key="3">
    <source>
        <dbReference type="Proteomes" id="UP000607653"/>
    </source>
</evidence>
<keyword evidence="1" id="KW-1133">Transmembrane helix</keyword>
<gene>
    <name evidence="2" type="ORF">HUJ06_006579</name>
</gene>
<comment type="caution">
    <text evidence="2">The sequence shown here is derived from an EMBL/GenBank/DDBJ whole genome shotgun (WGS) entry which is preliminary data.</text>
</comment>
<accession>A0A822YX79</accession>
<dbReference type="EMBL" id="DUZY01000004">
    <property type="protein sequence ID" value="DAD35939.1"/>
    <property type="molecule type" value="Genomic_DNA"/>
</dbReference>
<keyword evidence="1" id="KW-0812">Transmembrane</keyword>
<evidence type="ECO:0000313" key="2">
    <source>
        <dbReference type="EMBL" id="DAD35939.1"/>
    </source>
</evidence>